<evidence type="ECO:0000256" key="1">
    <source>
        <dbReference type="SAM" id="MobiDB-lite"/>
    </source>
</evidence>
<evidence type="ECO:0000313" key="3">
    <source>
        <dbReference type="Proteomes" id="UP001066276"/>
    </source>
</evidence>
<feature type="compositionally biased region" description="Gly residues" evidence="1">
    <location>
        <begin position="134"/>
        <end position="144"/>
    </location>
</feature>
<organism evidence="2 3">
    <name type="scientific">Pleurodeles waltl</name>
    <name type="common">Iberian ribbed newt</name>
    <dbReference type="NCBI Taxonomy" id="8319"/>
    <lineage>
        <taxon>Eukaryota</taxon>
        <taxon>Metazoa</taxon>
        <taxon>Chordata</taxon>
        <taxon>Craniata</taxon>
        <taxon>Vertebrata</taxon>
        <taxon>Euteleostomi</taxon>
        <taxon>Amphibia</taxon>
        <taxon>Batrachia</taxon>
        <taxon>Caudata</taxon>
        <taxon>Salamandroidea</taxon>
        <taxon>Salamandridae</taxon>
        <taxon>Pleurodelinae</taxon>
        <taxon>Pleurodeles</taxon>
    </lineage>
</organism>
<accession>A0AAV7WEX8</accession>
<feature type="region of interest" description="Disordered" evidence="1">
    <location>
        <begin position="103"/>
        <end position="147"/>
    </location>
</feature>
<dbReference type="EMBL" id="JANPWB010000001">
    <property type="protein sequence ID" value="KAJ1212600.1"/>
    <property type="molecule type" value="Genomic_DNA"/>
</dbReference>
<comment type="caution">
    <text evidence="2">The sequence shown here is derived from an EMBL/GenBank/DDBJ whole genome shotgun (WGS) entry which is preliminary data.</text>
</comment>
<reference evidence="2" key="1">
    <citation type="journal article" date="2022" name="bioRxiv">
        <title>Sequencing and chromosome-scale assembly of the giantPleurodeles waltlgenome.</title>
        <authorList>
            <person name="Brown T."/>
            <person name="Elewa A."/>
            <person name="Iarovenko S."/>
            <person name="Subramanian E."/>
            <person name="Araus A.J."/>
            <person name="Petzold A."/>
            <person name="Susuki M."/>
            <person name="Suzuki K.-i.T."/>
            <person name="Hayashi T."/>
            <person name="Toyoda A."/>
            <person name="Oliveira C."/>
            <person name="Osipova E."/>
            <person name="Leigh N.D."/>
            <person name="Simon A."/>
            <person name="Yun M.H."/>
        </authorList>
    </citation>
    <scope>NUCLEOTIDE SEQUENCE</scope>
    <source>
        <strain evidence="2">20211129_DDA</strain>
        <tissue evidence="2">Liver</tissue>
    </source>
</reference>
<proteinExistence type="predicted"/>
<keyword evidence="3" id="KW-1185">Reference proteome</keyword>
<sequence>MGWQWPGVGDGGDPGQEKEGGGPGHGTTEAWGRRRRETGEWDSGGLGSEQGPGEWENRGSPHGRGWPWEAGAWGMGDWGPRQGQQGIRHGMVGAWVATRVMGRRGPGAADSGGKGRQGLRPWDSWRLGHRKAGAGDGRGSGHGTAGPRAMGQLGLGPWDSWASGHGTAGARAMGQLGLGPWDSWGSGHGTAGAQTMG</sequence>
<protein>
    <submittedName>
        <fullName evidence="2">Uncharacterized protein</fullName>
    </submittedName>
</protein>
<name>A0AAV7WEX8_PLEWA</name>
<dbReference type="Proteomes" id="UP001066276">
    <property type="component" value="Chromosome 1_1"/>
</dbReference>
<dbReference type="AlphaFoldDB" id="A0AAV7WEX8"/>
<evidence type="ECO:0000313" key="2">
    <source>
        <dbReference type="EMBL" id="KAJ1212600.1"/>
    </source>
</evidence>
<gene>
    <name evidence="2" type="ORF">NDU88_000255</name>
</gene>
<feature type="region of interest" description="Disordered" evidence="1">
    <location>
        <begin position="1"/>
        <end position="85"/>
    </location>
</feature>